<reference evidence="1" key="1">
    <citation type="submission" date="2021-01" db="EMBL/GenBank/DDBJ databases">
        <title>Whole genome shotgun sequence of Rugosimonospora africana NBRC 104875.</title>
        <authorList>
            <person name="Komaki H."/>
            <person name="Tamura T."/>
        </authorList>
    </citation>
    <scope>NUCLEOTIDE SEQUENCE</scope>
    <source>
        <strain evidence="1">NBRC 104875</strain>
    </source>
</reference>
<name>A0A8J3VRN3_9ACTN</name>
<dbReference type="AlphaFoldDB" id="A0A8J3VRN3"/>
<dbReference type="RefSeq" id="WP_203919195.1">
    <property type="nucleotide sequence ID" value="NZ_BONZ01000035.1"/>
</dbReference>
<evidence type="ECO:0000313" key="2">
    <source>
        <dbReference type="Proteomes" id="UP000642748"/>
    </source>
</evidence>
<dbReference type="Proteomes" id="UP000642748">
    <property type="component" value="Unassembled WGS sequence"/>
</dbReference>
<proteinExistence type="predicted"/>
<accession>A0A8J3VRN3</accession>
<evidence type="ECO:0000313" key="1">
    <source>
        <dbReference type="EMBL" id="GIH15568.1"/>
    </source>
</evidence>
<sequence length="68" mass="7215">MTHRLVHGGSPESAFYSLSVRELGDRLIAAGLLARQDAELASAYLADPSVSWLSLGMLSAWGRRGATA</sequence>
<keyword evidence="2" id="KW-1185">Reference proteome</keyword>
<comment type="caution">
    <text evidence="1">The sequence shown here is derived from an EMBL/GenBank/DDBJ whole genome shotgun (WGS) entry which is preliminary data.</text>
</comment>
<organism evidence="1 2">
    <name type="scientific">Rugosimonospora africana</name>
    <dbReference type="NCBI Taxonomy" id="556532"/>
    <lineage>
        <taxon>Bacteria</taxon>
        <taxon>Bacillati</taxon>
        <taxon>Actinomycetota</taxon>
        <taxon>Actinomycetes</taxon>
        <taxon>Micromonosporales</taxon>
        <taxon>Micromonosporaceae</taxon>
        <taxon>Rugosimonospora</taxon>
    </lineage>
</organism>
<protein>
    <submittedName>
        <fullName evidence="1">Uncharacterized protein</fullName>
    </submittedName>
</protein>
<dbReference type="EMBL" id="BONZ01000035">
    <property type="protein sequence ID" value="GIH15568.1"/>
    <property type="molecule type" value="Genomic_DNA"/>
</dbReference>
<gene>
    <name evidence="1" type="ORF">Raf01_37400</name>
</gene>